<dbReference type="GO" id="GO:0009116">
    <property type="term" value="P:nucleoside metabolic process"/>
    <property type="evidence" value="ECO:0007669"/>
    <property type="project" value="InterPro"/>
</dbReference>
<gene>
    <name evidence="4" type="primary">gcvPA</name>
    <name evidence="6" type="ORF">ATW55_08080</name>
</gene>
<proteinExistence type="inferred from homology"/>
<dbReference type="EMBL" id="LPVJ01000009">
    <property type="protein sequence ID" value="KUO96770.1"/>
    <property type="molecule type" value="Genomic_DNA"/>
</dbReference>
<dbReference type="AlphaFoldDB" id="A0A117SYD3"/>
<dbReference type="RefSeq" id="WP_067712572.1">
    <property type="nucleotide sequence ID" value="NZ_LPVJ01000009.1"/>
</dbReference>
<name>A0A117SYD3_9BACL</name>
<dbReference type="SUPFAM" id="SSF53383">
    <property type="entry name" value="PLP-dependent transferases"/>
    <property type="match status" value="1"/>
</dbReference>
<dbReference type="InterPro" id="IPR020581">
    <property type="entry name" value="GDC_P"/>
</dbReference>
<accession>A0A117SYD3</accession>
<evidence type="ECO:0000259" key="5">
    <source>
        <dbReference type="Pfam" id="PF02347"/>
    </source>
</evidence>
<evidence type="ECO:0000256" key="4">
    <source>
        <dbReference type="HAMAP-Rule" id="MF_00712"/>
    </source>
</evidence>
<dbReference type="Proteomes" id="UP000053557">
    <property type="component" value="Unassembled WGS sequence"/>
</dbReference>
<dbReference type="Gene3D" id="3.40.640.10">
    <property type="entry name" value="Type I PLP-dependent aspartate aminotransferase-like (Major domain)"/>
    <property type="match status" value="1"/>
</dbReference>
<comment type="function">
    <text evidence="1 4">The glycine cleavage system catalyzes the degradation of glycine. The P protein binds the alpha-amino group of glycine through its pyridoxal phosphate cofactor; CO(2) is released and the remaining methylamine moiety is then transferred to the lipoamide cofactor of the H protein.</text>
</comment>
<evidence type="ECO:0000313" key="7">
    <source>
        <dbReference type="Proteomes" id="UP000053557"/>
    </source>
</evidence>
<dbReference type="GO" id="GO:0019464">
    <property type="term" value="P:glycine decarboxylation via glycine cleavage system"/>
    <property type="evidence" value="ECO:0007669"/>
    <property type="project" value="UniProtKB-UniRule"/>
</dbReference>
<sequence>MQSFSYIPNTEQDRREMLKTIGVASVDDLFADIPESVRFKGMLNLPDALSEFEMMNELKRLARQNVSLEDAISFLGAGAYQHVIPSVVDAMISRSEFYTAYTPYQPEISQGILQAIFEYQTLMAELTGLDVSNASLYDGATAIGEAAMLSCSHTRRNRVLVSAAVNPDYRAVLETYARGQHVETDIIAEIDGATDHAELAAKLQDDVAAVVIQYPNFFGTIEDVRTVCEMAHAKKVLVIVSTNPIALGLLESPGALGADIVVAEGQPLGNSLSFGGPYLGIITVREPLLRKLPGRIAGQTVDRDGRRGFVLTLQAREQHIRREKASSNICSNQALNALAASVYLSYMGPDGLYDVAKQCLAKAHYARDRFMNAGAKAVHQAPFFHEFVLDLGAQSDQVLEALKTENIFFGVPLKNLGARYEHAVLLAVTEVHSKSAIDEVANRLEGLL</sequence>
<organism evidence="6 7">
    <name type="scientific">Ferroacidibacillus organovorans</name>
    <dbReference type="NCBI Taxonomy" id="1765683"/>
    <lineage>
        <taxon>Bacteria</taxon>
        <taxon>Bacillati</taxon>
        <taxon>Bacillota</taxon>
        <taxon>Bacilli</taxon>
        <taxon>Bacillales</taxon>
        <taxon>Alicyclobacillaceae</taxon>
        <taxon>Ferroacidibacillus</taxon>
    </lineage>
</organism>
<keyword evidence="2 4" id="KW-0560">Oxidoreductase</keyword>
<comment type="catalytic activity">
    <reaction evidence="3 4">
        <text>N(6)-[(R)-lipoyl]-L-lysyl-[glycine-cleavage complex H protein] + glycine + H(+) = N(6)-[(R)-S(8)-aminomethyldihydrolipoyl]-L-lysyl-[glycine-cleavage complex H protein] + CO2</text>
        <dbReference type="Rhea" id="RHEA:24304"/>
        <dbReference type="Rhea" id="RHEA-COMP:10494"/>
        <dbReference type="Rhea" id="RHEA-COMP:10495"/>
        <dbReference type="ChEBI" id="CHEBI:15378"/>
        <dbReference type="ChEBI" id="CHEBI:16526"/>
        <dbReference type="ChEBI" id="CHEBI:57305"/>
        <dbReference type="ChEBI" id="CHEBI:83099"/>
        <dbReference type="ChEBI" id="CHEBI:83143"/>
        <dbReference type="EC" id="1.4.4.2"/>
    </reaction>
</comment>
<dbReference type="InterPro" id="IPR049315">
    <property type="entry name" value="GDC-P_N"/>
</dbReference>
<dbReference type="InterPro" id="IPR023010">
    <property type="entry name" value="GcvPA"/>
</dbReference>
<dbReference type="EC" id="1.4.4.2" evidence="4"/>
<dbReference type="InterPro" id="IPR015422">
    <property type="entry name" value="PyrdxlP-dep_Trfase_small"/>
</dbReference>
<dbReference type="CDD" id="cd00613">
    <property type="entry name" value="GDC-P"/>
    <property type="match status" value="1"/>
</dbReference>
<evidence type="ECO:0000313" key="6">
    <source>
        <dbReference type="EMBL" id="KUO96770.1"/>
    </source>
</evidence>
<dbReference type="Gene3D" id="3.90.1150.10">
    <property type="entry name" value="Aspartate Aminotransferase, domain 1"/>
    <property type="match status" value="1"/>
</dbReference>
<dbReference type="InterPro" id="IPR015424">
    <property type="entry name" value="PyrdxlP-dep_Trfase"/>
</dbReference>
<evidence type="ECO:0000256" key="3">
    <source>
        <dbReference type="ARBA" id="ARBA00049026"/>
    </source>
</evidence>
<comment type="caution">
    <text evidence="6">The sequence shown here is derived from an EMBL/GenBank/DDBJ whole genome shotgun (WGS) entry which is preliminary data.</text>
</comment>
<reference evidence="6 7" key="1">
    <citation type="submission" date="2015-12" db="EMBL/GenBank/DDBJ databases">
        <title>Draft genome sequence of Acidibacillus ferrooxidans ITV001, isolated from a chalcopyrite acid mine drainage site in Brazil.</title>
        <authorList>
            <person name="Dall'Agnol H."/>
            <person name="Nancucheo I."/>
            <person name="Johnson B."/>
            <person name="Oliveira R."/>
            <person name="Leite L."/>
            <person name="Pylro V."/>
            <person name="Nunes G.L."/>
            <person name="Tzotzos G."/>
            <person name="Fernandes G.R."/>
            <person name="Dutra J."/>
            <person name="Orellana S.C."/>
            <person name="Oliveira G."/>
        </authorList>
    </citation>
    <scope>NUCLEOTIDE SEQUENCE [LARGE SCALE GENOMIC DNA]</scope>
    <source>
        <strain evidence="7">ITV01</strain>
    </source>
</reference>
<dbReference type="OrthoDB" id="9771867at2"/>
<protein>
    <recommendedName>
        <fullName evidence="4">Probable glycine dehydrogenase (decarboxylating) subunit 1</fullName>
        <ecNumber evidence="4">1.4.4.2</ecNumber>
    </recommendedName>
    <alternativeName>
        <fullName evidence="4">Glycine cleavage system P-protein subunit 1</fullName>
    </alternativeName>
    <alternativeName>
        <fullName evidence="4">Glycine decarboxylase subunit 1</fullName>
    </alternativeName>
    <alternativeName>
        <fullName evidence="4">Glycine dehydrogenase (aminomethyl-transferring) subunit 1</fullName>
    </alternativeName>
</protein>
<dbReference type="PIRSF" id="PIRSF006815">
    <property type="entry name" value="GcvPA"/>
    <property type="match status" value="1"/>
</dbReference>
<evidence type="ECO:0000256" key="1">
    <source>
        <dbReference type="ARBA" id="ARBA00003788"/>
    </source>
</evidence>
<evidence type="ECO:0000256" key="2">
    <source>
        <dbReference type="ARBA" id="ARBA00023002"/>
    </source>
</evidence>
<dbReference type="NCBIfam" id="NF001696">
    <property type="entry name" value="PRK00451.1"/>
    <property type="match status" value="1"/>
</dbReference>
<dbReference type="PANTHER" id="PTHR42806">
    <property type="entry name" value="GLYCINE CLEAVAGE SYSTEM P-PROTEIN"/>
    <property type="match status" value="1"/>
</dbReference>
<comment type="subunit">
    <text evidence="4">The glycine cleavage system is composed of four proteins: P, T, L and H. In this organism, the P 'protein' is a heterodimer of two subunits.</text>
</comment>
<comment type="similarity">
    <text evidence="4">Belongs to the GcvP family. N-terminal subunit subfamily.</text>
</comment>
<feature type="domain" description="Glycine cleavage system P-protein N-terminal" evidence="5">
    <location>
        <begin position="5"/>
        <end position="442"/>
    </location>
</feature>
<dbReference type="Pfam" id="PF02347">
    <property type="entry name" value="GDC-P"/>
    <property type="match status" value="1"/>
</dbReference>
<dbReference type="HAMAP" id="MF_00712">
    <property type="entry name" value="GcvPA"/>
    <property type="match status" value="1"/>
</dbReference>
<dbReference type="InterPro" id="IPR015421">
    <property type="entry name" value="PyrdxlP-dep_Trfase_major"/>
</dbReference>
<dbReference type="GO" id="GO:0004375">
    <property type="term" value="F:glycine dehydrogenase (decarboxylating) activity"/>
    <property type="evidence" value="ECO:0007669"/>
    <property type="project" value="UniProtKB-EC"/>
</dbReference>
<keyword evidence="7" id="KW-1185">Reference proteome</keyword>
<dbReference type="PANTHER" id="PTHR42806:SF1">
    <property type="entry name" value="GLYCINE DEHYDROGENASE (DECARBOXYLATING)"/>
    <property type="match status" value="1"/>
</dbReference>